<proteinExistence type="predicted"/>
<gene>
    <name evidence="2" type="primary">LOC142169852</name>
</gene>
<protein>
    <submittedName>
        <fullName evidence="2">Uncharacterized protein LOC142169852</fullName>
    </submittedName>
</protein>
<dbReference type="Proteomes" id="UP000790787">
    <property type="component" value="Chromosome 15"/>
</dbReference>
<keyword evidence="1" id="KW-1185">Reference proteome</keyword>
<evidence type="ECO:0000313" key="1">
    <source>
        <dbReference type="Proteomes" id="UP000790787"/>
    </source>
</evidence>
<reference evidence="2" key="2">
    <citation type="submission" date="2025-08" db="UniProtKB">
        <authorList>
            <consortium name="RefSeq"/>
        </authorList>
    </citation>
    <scope>IDENTIFICATION</scope>
    <source>
        <tissue evidence="2">Leaf</tissue>
    </source>
</reference>
<dbReference type="RefSeq" id="XP_075087881.1">
    <property type="nucleotide sequence ID" value="XM_075231780.1"/>
</dbReference>
<reference evidence="1" key="1">
    <citation type="journal article" date="2014" name="Nat. Commun.">
        <title>The tobacco genome sequence and its comparison with those of tomato and potato.</title>
        <authorList>
            <person name="Sierro N."/>
            <person name="Battey J.N."/>
            <person name="Ouadi S."/>
            <person name="Bakaher N."/>
            <person name="Bovet L."/>
            <person name="Willig A."/>
            <person name="Goepfert S."/>
            <person name="Peitsch M.C."/>
            <person name="Ivanov N.V."/>
        </authorList>
    </citation>
    <scope>NUCLEOTIDE SEQUENCE [LARGE SCALE GENOMIC DNA]</scope>
</reference>
<organism evidence="1 2">
    <name type="scientific">Nicotiana tabacum</name>
    <name type="common">Common tobacco</name>
    <dbReference type="NCBI Taxonomy" id="4097"/>
    <lineage>
        <taxon>Eukaryota</taxon>
        <taxon>Viridiplantae</taxon>
        <taxon>Streptophyta</taxon>
        <taxon>Embryophyta</taxon>
        <taxon>Tracheophyta</taxon>
        <taxon>Spermatophyta</taxon>
        <taxon>Magnoliopsida</taxon>
        <taxon>eudicotyledons</taxon>
        <taxon>Gunneridae</taxon>
        <taxon>Pentapetalae</taxon>
        <taxon>asterids</taxon>
        <taxon>lamiids</taxon>
        <taxon>Solanales</taxon>
        <taxon>Solanaceae</taxon>
        <taxon>Nicotianoideae</taxon>
        <taxon>Nicotianeae</taxon>
        <taxon>Nicotiana</taxon>
    </lineage>
</organism>
<evidence type="ECO:0000313" key="2">
    <source>
        <dbReference type="RefSeq" id="XP_075087881.1"/>
    </source>
</evidence>
<accession>A0AC58SSF0</accession>
<name>A0AC58SSF0_TOBAC</name>
<sequence length="132" mass="15505">MKLALQGKSKLGFMDGSCVKSRYRGELLSNWKMQCNSAVMDRKHSFNELMPSIVYASDARKMWNDFQKRFNRSNLTRIYHLWTEIATMRQGTDSITSYYTRMKDLWDELDVLAHLSCCDYEDARPSIKVLKS</sequence>